<evidence type="ECO:0000256" key="1">
    <source>
        <dbReference type="SAM" id="SignalP"/>
    </source>
</evidence>
<dbReference type="EMBL" id="WTYV01000002">
    <property type="protein sequence ID" value="MXO71011.1"/>
    <property type="molecule type" value="Genomic_DNA"/>
</dbReference>
<dbReference type="Gene3D" id="3.20.20.140">
    <property type="entry name" value="Metal-dependent hydrolases"/>
    <property type="match status" value="1"/>
</dbReference>
<organism evidence="2 3">
    <name type="scientific">Alteraurantiacibacter buctensis</name>
    <dbReference type="NCBI Taxonomy" id="1503981"/>
    <lineage>
        <taxon>Bacteria</taxon>
        <taxon>Pseudomonadati</taxon>
        <taxon>Pseudomonadota</taxon>
        <taxon>Alphaproteobacteria</taxon>
        <taxon>Sphingomonadales</taxon>
        <taxon>Erythrobacteraceae</taxon>
        <taxon>Alteraurantiacibacter</taxon>
    </lineage>
</organism>
<dbReference type="AlphaFoldDB" id="A0A844YW00"/>
<protein>
    <submittedName>
        <fullName evidence="2">DUF3604 domain-containing protein</fullName>
    </submittedName>
</protein>
<accession>A0A844YW00</accession>
<feature type="signal peptide" evidence="1">
    <location>
        <begin position="1"/>
        <end position="23"/>
    </location>
</feature>
<keyword evidence="1" id="KW-0732">Signal</keyword>
<sequence>MPGGTIAKSILLAGVALGLAACSAESEAPAPSPRQQAEIPANPLRNAYFGDLHLHTSYSLDAAASGTNTVPDDAYRYARGMPVDYMGQTVQRRVPLDFLAVTDHAEYLGMVRLGRDPAGRYAGSEWPALLAVENFGQVFPIMRRVVNPSLTRGADSPFYDRAGIRDNWGDVIEAAEANYVPGTFTTFAAFEWSATPNDGHQHRNVIFAGPDYPDMPFSTNDSMRPDDLWTYAEGWRARGVDSILIPHNSNLSEGMAFSMDQTGGAPMTREWAARRNANEPLVEISQNKGSSETRPELSPDDEFAGFELLAPEGEDLGGGYVRTGLGRGLLIERELGINPMQFGIIAASDFHSGVSSTEEDNFPGGLGLGDSQADPEALLNQISPILNAPLTTLSAGGITGVWAERNTREAIFAALRRREVFATSGPRIKVRMFAGWDLPASLIERNSWVAEAYRRGQPMGGSLSRASGRAAPQFLLEAVKDPLSGNLDRVQVVKVWIDHAGAHEKVFDVVWSGNRQRDPRTGKVGPVGNTVDVANASYANTIGSAQLVTGWTDPEFDPAQPTLYYARVLEIPTPRWPVYLARRSNLPFPEGQPAWLQERAWTSPIWYRP</sequence>
<reference evidence="2 3" key="1">
    <citation type="submission" date="2019-12" db="EMBL/GenBank/DDBJ databases">
        <title>Genomic-based taxomic classification of the family Erythrobacteraceae.</title>
        <authorList>
            <person name="Xu L."/>
        </authorList>
    </citation>
    <scope>NUCLEOTIDE SEQUENCE [LARGE SCALE GENOMIC DNA]</scope>
    <source>
        <strain evidence="2 3">M0322</strain>
    </source>
</reference>
<dbReference type="OrthoDB" id="543560at2"/>
<name>A0A844YW00_9SPHN</name>
<gene>
    <name evidence="2" type="ORF">GRI99_05080</name>
</gene>
<keyword evidence="3" id="KW-1185">Reference proteome</keyword>
<comment type="caution">
    <text evidence="2">The sequence shown here is derived from an EMBL/GenBank/DDBJ whole genome shotgun (WGS) entry which is preliminary data.</text>
</comment>
<evidence type="ECO:0000313" key="3">
    <source>
        <dbReference type="Proteomes" id="UP000466966"/>
    </source>
</evidence>
<proteinExistence type="predicted"/>
<dbReference type="Pfam" id="PF12228">
    <property type="entry name" value="DUF3604"/>
    <property type="match status" value="1"/>
</dbReference>
<feature type="chain" id="PRO_5032407667" evidence="1">
    <location>
        <begin position="24"/>
        <end position="609"/>
    </location>
</feature>
<dbReference type="InterPro" id="IPR022028">
    <property type="entry name" value="DUF3604"/>
</dbReference>
<dbReference type="Proteomes" id="UP000466966">
    <property type="component" value="Unassembled WGS sequence"/>
</dbReference>
<evidence type="ECO:0000313" key="2">
    <source>
        <dbReference type="EMBL" id="MXO71011.1"/>
    </source>
</evidence>
<dbReference type="RefSeq" id="WP_160770969.1">
    <property type="nucleotide sequence ID" value="NZ_WTYV01000002.1"/>
</dbReference>